<feature type="domain" description="Disease resistance R13L4/SHOC-2-like LRR" evidence="9">
    <location>
        <begin position="514"/>
        <end position="844"/>
    </location>
</feature>
<dbReference type="Pfam" id="PF23598">
    <property type="entry name" value="LRR_14"/>
    <property type="match status" value="1"/>
</dbReference>
<evidence type="ECO:0000256" key="4">
    <source>
        <dbReference type="ARBA" id="ARBA00022737"/>
    </source>
</evidence>
<comment type="similarity">
    <text evidence="2">Belongs to the disease resistance NB-LRR family.</text>
</comment>
<evidence type="ECO:0000256" key="2">
    <source>
        <dbReference type="ARBA" id="ARBA00008894"/>
    </source>
</evidence>
<evidence type="ECO:0000259" key="8">
    <source>
        <dbReference type="Pfam" id="PF00931"/>
    </source>
</evidence>
<dbReference type="InterPro" id="IPR032675">
    <property type="entry name" value="LRR_dom_sf"/>
</dbReference>
<sequence>MEKLAAAMKLEQLALAKETQLIGSKAYEEIMETVHCIKNLETTDREQVNEIEEHVYRVENAIQTYGVRSRSNLFLNRHGAAQNKAMTDITSLCRVMKEIAILQKSNNNQQLIRQNNKFVYNHEDGAVVVGMEDEKEEIIQVLLHNSQVSSEVYFQAVPIWGRSGMGKATLANEIYNDTRIVKEFGHHHRVNIRLSENINAHDALQHVFELFEGSRIDDKYVDMSPTRLENCVRQHLEMSRTLIVLQGVGSIDDWRMLRSVLGAKGCIILITTRARQVAESITQAIHIHEKRPLTEENSWKLFKEMVWPGGAEIQSAILERMGRVMVKLCEGIPGAIIALAKQLAGKNASEWETVQKNARRGVSQIMAPSYAELLDDQKLYFLYLGHFREDSQIEPEKLSHLWEIEGLISSSKGHESGMTLLDITQERLKVLAQKGMIDVRRIIDVIKSCHLVGLMGDMCLSKAEETDFLKVMDLSNQLASFPFGRTRRVVIYLGKYDAEVKPELASNIWSLRIIRSVVGEFAWPSTLMSNIKEFKSLRILDFARVDFPRGELPKGISDLQFLRYLSFEGCFLAKLHSSISNLSYLQVLDLRTQYKENGNNTIIPYNVFQKMTRLQHLYLPLVFQLQNGKKLRLDGLAELQTLKNFNSKLCEIRHLFKLKKLRNLEAKVEVCVEDLNIITDFMKSRSDKGLRRCSLEVKNFDCYSDTKHSAFREILKSGVPPIVSFEGYIKTLPPYFDISQNFTEIVLLSTQLEEDPMPTLEKLNNLRLLVLEDDAFKVNQMVCSASGFQELKHLELSRLFSFEKWRVEISAMPRLSHLKIEYCNELVTLPDGSEFLDSLQEFKMIKMPESFTQMVTERYDHNHKRPPSFIIL</sequence>
<gene>
    <name evidence="11" type="primary">LOC107014119</name>
</gene>
<evidence type="ECO:0000259" key="9">
    <source>
        <dbReference type="Pfam" id="PF23598"/>
    </source>
</evidence>
<dbReference type="PANTHER" id="PTHR23155">
    <property type="entry name" value="DISEASE RESISTANCE PROTEIN RP"/>
    <property type="match status" value="1"/>
</dbReference>
<proteinExistence type="inferred from homology"/>
<dbReference type="SUPFAM" id="SSF52540">
    <property type="entry name" value="P-loop containing nucleoside triphosphate hydrolases"/>
    <property type="match status" value="1"/>
</dbReference>
<keyword evidence="7" id="KW-0472">Membrane</keyword>
<evidence type="ECO:0000313" key="10">
    <source>
        <dbReference type="Proteomes" id="UP000694930"/>
    </source>
</evidence>
<evidence type="ECO:0000256" key="1">
    <source>
        <dbReference type="ARBA" id="ARBA00004170"/>
    </source>
</evidence>
<dbReference type="SUPFAM" id="SSF52058">
    <property type="entry name" value="L domain-like"/>
    <property type="match status" value="1"/>
</dbReference>
<keyword evidence="5" id="KW-0611">Plant defense</keyword>
<dbReference type="Proteomes" id="UP000694930">
    <property type="component" value="Chromosome 3"/>
</dbReference>
<dbReference type="Gene3D" id="1.10.8.430">
    <property type="entry name" value="Helical domain of apoptotic protease-activating factors"/>
    <property type="match status" value="1"/>
</dbReference>
<dbReference type="InterPro" id="IPR036388">
    <property type="entry name" value="WH-like_DNA-bd_sf"/>
</dbReference>
<dbReference type="InterPro" id="IPR044974">
    <property type="entry name" value="Disease_R_plants"/>
</dbReference>
<organism evidence="10 11">
    <name type="scientific">Solanum pennellii</name>
    <name type="common">Tomato</name>
    <name type="synonym">Lycopersicon pennellii</name>
    <dbReference type="NCBI Taxonomy" id="28526"/>
    <lineage>
        <taxon>Eukaryota</taxon>
        <taxon>Viridiplantae</taxon>
        <taxon>Streptophyta</taxon>
        <taxon>Embryophyta</taxon>
        <taxon>Tracheophyta</taxon>
        <taxon>Spermatophyta</taxon>
        <taxon>Magnoliopsida</taxon>
        <taxon>eudicotyledons</taxon>
        <taxon>Gunneridae</taxon>
        <taxon>Pentapetalae</taxon>
        <taxon>asterids</taxon>
        <taxon>lamiids</taxon>
        <taxon>Solanales</taxon>
        <taxon>Solanaceae</taxon>
        <taxon>Solanoideae</taxon>
        <taxon>Solaneae</taxon>
        <taxon>Solanum</taxon>
        <taxon>Solanum subgen. Lycopersicon</taxon>
    </lineage>
</organism>
<dbReference type="InterPro" id="IPR042197">
    <property type="entry name" value="Apaf_helical"/>
</dbReference>
<dbReference type="PRINTS" id="PR00364">
    <property type="entry name" value="DISEASERSIST"/>
</dbReference>
<dbReference type="Gene3D" id="1.10.10.10">
    <property type="entry name" value="Winged helix-like DNA-binding domain superfamily/Winged helix DNA-binding domain"/>
    <property type="match status" value="1"/>
</dbReference>
<name>A0ABM1GD90_SOLPN</name>
<dbReference type="Gene3D" id="3.40.50.300">
    <property type="entry name" value="P-loop containing nucleotide triphosphate hydrolases"/>
    <property type="match status" value="1"/>
</dbReference>
<evidence type="ECO:0000256" key="3">
    <source>
        <dbReference type="ARBA" id="ARBA00022614"/>
    </source>
</evidence>
<evidence type="ECO:0000313" key="11">
    <source>
        <dbReference type="RefSeq" id="XP_015069466.1"/>
    </source>
</evidence>
<reference evidence="11" key="2">
    <citation type="submission" date="2025-08" db="UniProtKB">
        <authorList>
            <consortium name="RefSeq"/>
        </authorList>
    </citation>
    <scope>IDENTIFICATION</scope>
</reference>
<dbReference type="Gene3D" id="3.80.10.10">
    <property type="entry name" value="Ribonuclease Inhibitor"/>
    <property type="match status" value="2"/>
</dbReference>
<dbReference type="InterPro" id="IPR002182">
    <property type="entry name" value="NB-ARC"/>
</dbReference>
<dbReference type="InterPro" id="IPR027417">
    <property type="entry name" value="P-loop_NTPase"/>
</dbReference>
<keyword evidence="10" id="KW-1185">Reference proteome</keyword>
<keyword evidence="4" id="KW-0677">Repeat</keyword>
<dbReference type="RefSeq" id="XP_015069466.1">
    <property type="nucleotide sequence ID" value="XM_015213980.2"/>
</dbReference>
<evidence type="ECO:0000256" key="5">
    <source>
        <dbReference type="ARBA" id="ARBA00022821"/>
    </source>
</evidence>
<protein>
    <submittedName>
        <fullName evidence="11">Probable disease resistance protein At1g58602</fullName>
    </submittedName>
</protein>
<dbReference type="InterPro" id="IPR055414">
    <property type="entry name" value="LRR_R13L4/SHOC2-like"/>
</dbReference>
<evidence type="ECO:0000256" key="7">
    <source>
        <dbReference type="ARBA" id="ARBA00023136"/>
    </source>
</evidence>
<accession>A0ABM1GD90</accession>
<keyword evidence="6" id="KW-0175">Coiled coil</keyword>
<reference evidence="10" key="1">
    <citation type="journal article" date="2014" name="Nat. Genet.">
        <title>The genome of the stress-tolerant wild tomato species Solanum pennellii.</title>
        <authorList>
            <person name="Bolger A."/>
            <person name="Scossa F."/>
            <person name="Bolger M.E."/>
            <person name="Lanz C."/>
            <person name="Maumus F."/>
            <person name="Tohge T."/>
            <person name="Quesneville H."/>
            <person name="Alseekh S."/>
            <person name="Sorensen I."/>
            <person name="Lichtenstein G."/>
            <person name="Fich E.A."/>
            <person name="Conte M."/>
            <person name="Keller H."/>
            <person name="Schneeberger K."/>
            <person name="Schwacke R."/>
            <person name="Ofner I."/>
            <person name="Vrebalov J."/>
            <person name="Xu Y."/>
            <person name="Osorio S."/>
            <person name="Aflitos S.A."/>
            <person name="Schijlen E."/>
            <person name="Jimenez-Gomez J.M."/>
            <person name="Ryngajllo M."/>
            <person name="Kimura S."/>
            <person name="Kumar R."/>
            <person name="Koenig D."/>
            <person name="Headland L.R."/>
            <person name="Maloof J.N."/>
            <person name="Sinha N."/>
            <person name="van Ham R.C."/>
            <person name="Lankhorst R.K."/>
            <person name="Mao L."/>
            <person name="Vogel A."/>
            <person name="Arsova B."/>
            <person name="Panstruga R."/>
            <person name="Fei Z."/>
            <person name="Rose J.K."/>
            <person name="Zamir D."/>
            <person name="Carrari F."/>
            <person name="Giovannoni J.J."/>
            <person name="Weigel D."/>
            <person name="Usadel B."/>
            <person name="Fernie A.R."/>
        </authorList>
    </citation>
    <scope>NUCLEOTIDE SEQUENCE [LARGE SCALE GENOMIC DNA]</scope>
    <source>
        <strain evidence="10">cv. LA0716</strain>
    </source>
</reference>
<comment type="subcellular location">
    <subcellularLocation>
        <location evidence="1">Membrane</location>
        <topology evidence="1">Peripheral membrane protein</topology>
    </subcellularLocation>
</comment>
<dbReference type="GeneID" id="107014119"/>
<feature type="domain" description="NB-ARC" evidence="8">
    <location>
        <begin position="132"/>
        <end position="309"/>
    </location>
</feature>
<evidence type="ECO:0000256" key="6">
    <source>
        <dbReference type="ARBA" id="ARBA00023054"/>
    </source>
</evidence>
<dbReference type="PANTHER" id="PTHR23155:SF1211">
    <property type="entry name" value="OS09G0313500 PROTEIN"/>
    <property type="match status" value="1"/>
</dbReference>
<dbReference type="Pfam" id="PF00931">
    <property type="entry name" value="NB-ARC"/>
    <property type="match status" value="1"/>
</dbReference>
<keyword evidence="3" id="KW-0433">Leucine-rich repeat</keyword>